<dbReference type="Proteomes" id="UP000318833">
    <property type="component" value="Unassembled WGS sequence"/>
</dbReference>
<reference evidence="1 2" key="1">
    <citation type="submission" date="2019-07" db="EMBL/GenBank/DDBJ databases">
        <title>The draft genome sequence of Aquimarina algiphila M91.</title>
        <authorList>
            <person name="Meng X."/>
        </authorList>
    </citation>
    <scope>NUCLEOTIDE SEQUENCE [LARGE SCALE GENOMIC DNA]</scope>
    <source>
        <strain evidence="1 2">M91</strain>
    </source>
</reference>
<evidence type="ECO:0008006" key="3">
    <source>
        <dbReference type="Google" id="ProtNLM"/>
    </source>
</evidence>
<gene>
    <name evidence="1" type="ORF">FOF46_24745</name>
</gene>
<evidence type="ECO:0000313" key="2">
    <source>
        <dbReference type="Proteomes" id="UP000318833"/>
    </source>
</evidence>
<dbReference type="OrthoDB" id="1160938at2"/>
<dbReference type="EMBL" id="VLNR01000069">
    <property type="protein sequence ID" value="TSE04897.1"/>
    <property type="molecule type" value="Genomic_DNA"/>
</dbReference>
<accession>A0A554VDJ7</accession>
<organism evidence="1 2">
    <name type="scientific">Aquimarina algiphila</name>
    <dbReference type="NCBI Taxonomy" id="2047982"/>
    <lineage>
        <taxon>Bacteria</taxon>
        <taxon>Pseudomonadati</taxon>
        <taxon>Bacteroidota</taxon>
        <taxon>Flavobacteriia</taxon>
        <taxon>Flavobacteriales</taxon>
        <taxon>Flavobacteriaceae</taxon>
        <taxon>Aquimarina</taxon>
    </lineage>
</organism>
<evidence type="ECO:0000313" key="1">
    <source>
        <dbReference type="EMBL" id="TSE04897.1"/>
    </source>
</evidence>
<comment type="caution">
    <text evidence="1">The sequence shown here is derived from an EMBL/GenBank/DDBJ whole genome shotgun (WGS) entry which is preliminary data.</text>
</comment>
<dbReference type="AlphaFoldDB" id="A0A554VDJ7"/>
<name>A0A554VDJ7_9FLAO</name>
<keyword evidence="2" id="KW-1185">Reference proteome</keyword>
<protein>
    <recommendedName>
        <fullName evidence="3">Lipoprotein</fullName>
    </recommendedName>
</protein>
<proteinExistence type="predicted"/>
<dbReference type="RefSeq" id="WP_143918310.1">
    <property type="nucleotide sequence ID" value="NZ_CANMIK010000075.1"/>
</dbReference>
<dbReference type="PROSITE" id="PS51257">
    <property type="entry name" value="PROKAR_LIPOPROTEIN"/>
    <property type="match status" value="1"/>
</dbReference>
<sequence length="224" mass="25097">MKKVSLSIIAILLITVCSCEQENTIEEQIAVDQDTQANAKGWGEICVSKFHSNAKEVTNPLTGEKSCEFDLNGGICIEWKCQTNPGLAITPPLELFDPCKIIRCDWVYNDPWILVHKADPRVFESFRDVLKLDVKSNTEGMLFAMNESILGVQFYGENDLMSIQYGDSNPEANIFYLKNSLTLDASYLKGLGLKGNVIKAGKYPVIFNKKNKTYNVILKVEKGM</sequence>